<dbReference type="PANTHER" id="PTHR43377">
    <property type="entry name" value="BILIVERDIN REDUCTASE A"/>
    <property type="match status" value="1"/>
</dbReference>
<accession>A0A2I1DFR5</accession>
<dbReference type="InterPro" id="IPR051450">
    <property type="entry name" value="Gfo/Idh/MocA_Oxidoreductases"/>
</dbReference>
<evidence type="ECO:0000313" key="6">
    <source>
        <dbReference type="Proteomes" id="UP000234254"/>
    </source>
</evidence>
<dbReference type="VEuPathDB" id="FungiDB:P168DRAFT_314775"/>
<comment type="caution">
    <text evidence="5">The sequence shown here is derived from an EMBL/GenBank/DDBJ whole genome shotgun (WGS) entry which is preliminary data.</text>
</comment>
<evidence type="ECO:0000259" key="4">
    <source>
        <dbReference type="Pfam" id="PF22725"/>
    </source>
</evidence>
<protein>
    <submittedName>
        <fullName evidence="5">NAD(P)-binding protein</fullName>
    </submittedName>
</protein>
<feature type="domain" description="Gfo/Idh/MocA-like oxidoreductase N-terminal" evidence="3">
    <location>
        <begin position="4"/>
        <end position="113"/>
    </location>
</feature>
<dbReference type="InterPro" id="IPR055170">
    <property type="entry name" value="GFO_IDH_MocA-like_dom"/>
</dbReference>
<feature type="region of interest" description="Disordered" evidence="2">
    <location>
        <begin position="207"/>
        <end position="249"/>
    </location>
</feature>
<proteinExistence type="inferred from homology"/>
<dbReference type="Proteomes" id="UP000234254">
    <property type="component" value="Unassembled WGS sequence"/>
</dbReference>
<dbReference type="SUPFAM" id="SSF55347">
    <property type="entry name" value="Glyceraldehyde-3-phosphate dehydrogenase-like, C-terminal domain"/>
    <property type="match status" value="1"/>
</dbReference>
<dbReference type="SUPFAM" id="SSF51735">
    <property type="entry name" value="NAD(P)-binding Rossmann-fold domains"/>
    <property type="match status" value="1"/>
</dbReference>
<dbReference type="GeneID" id="36547354"/>
<dbReference type="EMBL" id="MSFM01000001">
    <property type="protein sequence ID" value="PKY08716.1"/>
    <property type="molecule type" value="Genomic_DNA"/>
</dbReference>
<dbReference type="AlphaFoldDB" id="A0A2I1DFR5"/>
<dbReference type="GO" id="GO:0000166">
    <property type="term" value="F:nucleotide binding"/>
    <property type="evidence" value="ECO:0007669"/>
    <property type="project" value="InterPro"/>
</dbReference>
<dbReference type="OrthoDB" id="64915at2759"/>
<feature type="domain" description="GFO/IDH/MocA-like oxidoreductase" evidence="4">
    <location>
        <begin position="144"/>
        <end position="208"/>
    </location>
</feature>
<dbReference type="PANTHER" id="PTHR43377:SF1">
    <property type="entry name" value="BILIVERDIN REDUCTASE A"/>
    <property type="match status" value="1"/>
</dbReference>
<keyword evidence="6" id="KW-1185">Reference proteome</keyword>
<gene>
    <name evidence="5" type="ORF">P168DRAFT_314775</name>
</gene>
<dbReference type="Pfam" id="PF01408">
    <property type="entry name" value="GFO_IDH_MocA"/>
    <property type="match status" value="1"/>
</dbReference>
<dbReference type="InterPro" id="IPR036291">
    <property type="entry name" value="NAD(P)-bd_dom_sf"/>
</dbReference>
<organism evidence="5 6">
    <name type="scientific">Aspergillus campestris (strain IBT 28561)</name>
    <dbReference type="NCBI Taxonomy" id="1392248"/>
    <lineage>
        <taxon>Eukaryota</taxon>
        <taxon>Fungi</taxon>
        <taxon>Dikarya</taxon>
        <taxon>Ascomycota</taxon>
        <taxon>Pezizomycotina</taxon>
        <taxon>Eurotiomycetes</taxon>
        <taxon>Eurotiomycetidae</taxon>
        <taxon>Eurotiales</taxon>
        <taxon>Aspergillaceae</taxon>
        <taxon>Aspergillus</taxon>
        <taxon>Aspergillus subgen. Circumdati</taxon>
    </lineage>
</organism>
<evidence type="ECO:0000313" key="5">
    <source>
        <dbReference type="EMBL" id="PKY08716.1"/>
    </source>
</evidence>
<sequence length="275" mass="29884">MTLKFIIVGAGLIGPRHAQSILSNPSTDLVALIDPLPSAATTAQKLGTSYYPTIEATLQAIPKPDAAIVCTPNHTHVAITKQLLLANIHVLVEKPLSDNIASARELLSLLKQPQHAHLKLLVGHHRRFNPYVLKTKELLTSSATSLGHIIAINGLWTLLKPDSYFSAPTAWRASSTTGGGVIPINLIHDIDILHYLLGPITRVHAEQTPRNAPTPPKKAPPSRCASRPAQWAHSSSATRRPPRITSRLGPARTRLFRGWRAVGRIFTASLDPGRR</sequence>
<dbReference type="InterPro" id="IPR000683">
    <property type="entry name" value="Gfo/Idh/MocA-like_OxRdtase_N"/>
</dbReference>
<dbReference type="Gene3D" id="3.40.50.720">
    <property type="entry name" value="NAD(P)-binding Rossmann-like Domain"/>
    <property type="match status" value="1"/>
</dbReference>
<evidence type="ECO:0000256" key="2">
    <source>
        <dbReference type="SAM" id="MobiDB-lite"/>
    </source>
</evidence>
<dbReference type="Pfam" id="PF22725">
    <property type="entry name" value="GFO_IDH_MocA_C3"/>
    <property type="match status" value="1"/>
</dbReference>
<evidence type="ECO:0000256" key="1">
    <source>
        <dbReference type="ARBA" id="ARBA00010928"/>
    </source>
</evidence>
<comment type="similarity">
    <text evidence="1">Belongs to the Gfo/Idh/MocA family.</text>
</comment>
<dbReference type="RefSeq" id="XP_024697310.1">
    <property type="nucleotide sequence ID" value="XM_024839830.1"/>
</dbReference>
<dbReference type="Gene3D" id="3.30.360.10">
    <property type="entry name" value="Dihydrodipicolinate Reductase, domain 2"/>
    <property type="match status" value="1"/>
</dbReference>
<reference evidence="5" key="1">
    <citation type="submission" date="2016-12" db="EMBL/GenBank/DDBJ databases">
        <title>The genomes of Aspergillus section Nigri reveals drivers in fungal speciation.</title>
        <authorList>
            <consortium name="DOE Joint Genome Institute"/>
            <person name="Vesth T.C."/>
            <person name="Nybo J."/>
            <person name="Theobald S."/>
            <person name="Brandl J."/>
            <person name="Frisvad J.C."/>
            <person name="Nielsen K.F."/>
            <person name="Lyhne E.K."/>
            <person name="Kogle M.E."/>
            <person name="Kuo A."/>
            <person name="Riley R."/>
            <person name="Clum A."/>
            <person name="Nolan M."/>
            <person name="Lipzen A."/>
            <person name="Salamov A."/>
            <person name="Henrissat B."/>
            <person name="Wiebenga A."/>
            <person name="De vries R.P."/>
            <person name="Grigoriev I.V."/>
            <person name="Mortensen U.H."/>
            <person name="Andersen M.R."/>
            <person name="Baker S.E."/>
        </authorList>
    </citation>
    <scope>NUCLEOTIDE SEQUENCE</scope>
    <source>
        <strain evidence="5">IBT 28561</strain>
    </source>
</reference>
<name>A0A2I1DFR5_ASPC2</name>
<evidence type="ECO:0000259" key="3">
    <source>
        <dbReference type="Pfam" id="PF01408"/>
    </source>
</evidence>